<feature type="domain" description="DJ-1/PfpI" evidence="2">
    <location>
        <begin position="3"/>
        <end position="164"/>
    </location>
</feature>
<proteinExistence type="predicted"/>
<dbReference type="Gene3D" id="3.40.50.880">
    <property type="match status" value="1"/>
</dbReference>
<protein>
    <submittedName>
        <fullName evidence="3">4-methyl-5(B-hydroxyethyl)-thiazole monophosphate biosynthesis</fullName>
    </submittedName>
</protein>
<dbReference type="RefSeq" id="WP_090160629.1">
    <property type="nucleotide sequence ID" value="NZ_FMWK01000001.1"/>
</dbReference>
<evidence type="ECO:0000259" key="2">
    <source>
        <dbReference type="Pfam" id="PF01965"/>
    </source>
</evidence>
<reference evidence="3 4" key="1">
    <citation type="submission" date="2016-10" db="EMBL/GenBank/DDBJ databases">
        <authorList>
            <person name="de Groot N.N."/>
        </authorList>
    </citation>
    <scope>NUCLEOTIDE SEQUENCE [LARGE SCALE GENOMIC DNA]</scope>
    <source>
        <strain evidence="3 4">DSM 10317</strain>
    </source>
</reference>
<keyword evidence="1" id="KW-0677">Repeat</keyword>
<dbReference type="PANTHER" id="PTHR48094">
    <property type="entry name" value="PROTEIN/NUCLEIC ACID DEGLYCASE DJ-1-RELATED"/>
    <property type="match status" value="1"/>
</dbReference>
<accession>A0A1G5RQE4</accession>
<dbReference type="SUPFAM" id="SSF52317">
    <property type="entry name" value="Class I glutamine amidotransferase-like"/>
    <property type="match status" value="1"/>
</dbReference>
<dbReference type="Proteomes" id="UP000199428">
    <property type="component" value="Unassembled WGS sequence"/>
</dbReference>
<dbReference type="PANTHER" id="PTHR48094:SF12">
    <property type="entry name" value="PARKINSON DISEASE PROTEIN 7 HOMOLOG"/>
    <property type="match status" value="1"/>
</dbReference>
<dbReference type="InterPro" id="IPR050325">
    <property type="entry name" value="Prot/Nucl_acid_deglycase"/>
</dbReference>
<dbReference type="FunFam" id="3.40.50.880:FF:000015">
    <property type="entry name" value="Protein DJ-1 homolog C"/>
    <property type="match status" value="1"/>
</dbReference>
<dbReference type="GO" id="GO:0005737">
    <property type="term" value="C:cytoplasm"/>
    <property type="evidence" value="ECO:0007669"/>
    <property type="project" value="TreeGrafter"/>
</dbReference>
<dbReference type="InterPro" id="IPR006287">
    <property type="entry name" value="DJ-1"/>
</dbReference>
<gene>
    <name evidence="3" type="ORF">SAMN02910350_00199</name>
</gene>
<name>A0A1G5RQE4_PSEXY</name>
<dbReference type="CDD" id="cd03135">
    <property type="entry name" value="GATase1_DJ-1"/>
    <property type="match status" value="1"/>
</dbReference>
<dbReference type="EMBL" id="FMWK01000001">
    <property type="protein sequence ID" value="SCZ76332.1"/>
    <property type="molecule type" value="Genomic_DNA"/>
</dbReference>
<dbReference type="Pfam" id="PF01965">
    <property type="entry name" value="DJ-1_PfpI"/>
    <property type="match status" value="1"/>
</dbReference>
<sequence length="183" mass="19348">MSKVLLFMAEGHEEIEALTVVDLLRRAGIEINTVSITSNRMVPGSHGIVTVCDQLIEEVDFSTADMLVLPGGMPGTLNLELCQPLMEQVHKFNESGKTIAAICAAPTVFGKAGLLKGKKATCYPGMEGDLDGANVSTDEVCHDGNIITSRGLGTAIPFALEIIKTFQGDAAAEKIAKAIVYKG</sequence>
<dbReference type="InterPro" id="IPR029062">
    <property type="entry name" value="Class_I_gatase-like"/>
</dbReference>
<organism evidence="3 4">
    <name type="scientific">Pseudobutyrivibrio xylanivorans</name>
    <dbReference type="NCBI Taxonomy" id="185007"/>
    <lineage>
        <taxon>Bacteria</taxon>
        <taxon>Bacillati</taxon>
        <taxon>Bacillota</taxon>
        <taxon>Clostridia</taxon>
        <taxon>Lachnospirales</taxon>
        <taxon>Lachnospiraceae</taxon>
        <taxon>Pseudobutyrivibrio</taxon>
    </lineage>
</organism>
<evidence type="ECO:0000256" key="1">
    <source>
        <dbReference type="ARBA" id="ARBA00022737"/>
    </source>
</evidence>
<evidence type="ECO:0000313" key="4">
    <source>
        <dbReference type="Proteomes" id="UP000199428"/>
    </source>
</evidence>
<evidence type="ECO:0000313" key="3">
    <source>
        <dbReference type="EMBL" id="SCZ76332.1"/>
    </source>
</evidence>
<dbReference type="NCBIfam" id="TIGR01383">
    <property type="entry name" value="not_thiJ"/>
    <property type="match status" value="1"/>
</dbReference>
<dbReference type="AlphaFoldDB" id="A0A1G5RQE4"/>
<dbReference type="InterPro" id="IPR002818">
    <property type="entry name" value="DJ-1/PfpI"/>
</dbReference>